<dbReference type="STRING" id="131112.SAMN04489737_0874"/>
<keyword evidence="5 6" id="KW-0378">Hydrolase</keyword>
<evidence type="ECO:0000313" key="9">
    <source>
        <dbReference type="EMBL" id="SDU79437.1"/>
    </source>
</evidence>
<dbReference type="NCBIfam" id="TIGR00500">
    <property type="entry name" value="met_pdase_I"/>
    <property type="match status" value="1"/>
</dbReference>
<dbReference type="Pfam" id="PF00557">
    <property type="entry name" value="Peptidase_M24"/>
    <property type="match status" value="1"/>
</dbReference>
<dbReference type="SUPFAM" id="SSF55920">
    <property type="entry name" value="Creatinase/aminopeptidase"/>
    <property type="match status" value="1"/>
</dbReference>
<feature type="domain" description="Peptidase M24" evidence="8">
    <location>
        <begin position="15"/>
        <end position="248"/>
    </location>
</feature>
<evidence type="ECO:0000256" key="1">
    <source>
        <dbReference type="ARBA" id="ARBA00002521"/>
    </source>
</evidence>
<dbReference type="PANTHER" id="PTHR43330:SF27">
    <property type="entry name" value="METHIONINE AMINOPEPTIDASE"/>
    <property type="match status" value="1"/>
</dbReference>
<dbReference type="GO" id="GO:0004239">
    <property type="term" value="F:initiator methionyl aminopeptidase activity"/>
    <property type="evidence" value="ECO:0007669"/>
    <property type="project" value="UniProtKB-UniRule"/>
</dbReference>
<evidence type="ECO:0000256" key="6">
    <source>
        <dbReference type="HAMAP-Rule" id="MF_01974"/>
    </source>
</evidence>
<keyword evidence="10" id="KW-1185">Reference proteome</keyword>
<dbReference type="PRINTS" id="PR00599">
    <property type="entry name" value="MAPEPTIDASE"/>
</dbReference>
<feature type="binding site" evidence="6">
    <location>
        <position position="212"/>
    </location>
    <ligand>
        <name>a divalent metal cation</name>
        <dbReference type="ChEBI" id="CHEBI:60240"/>
        <label>2</label>
        <note>catalytic</note>
    </ligand>
</feature>
<dbReference type="Gene3D" id="3.90.230.10">
    <property type="entry name" value="Creatinase/methionine aminopeptidase superfamily"/>
    <property type="match status" value="1"/>
</dbReference>
<dbReference type="RefSeq" id="WP_091280293.1">
    <property type="nucleotide sequence ID" value="NZ_LT629804.1"/>
</dbReference>
<evidence type="ECO:0000256" key="3">
    <source>
        <dbReference type="ARBA" id="ARBA00022670"/>
    </source>
</evidence>
<comment type="function">
    <text evidence="1 6">Removes the N-terminal methionine from nascent proteins. The N-terminal methionine is often cleaved when the second residue in the primary sequence is small and uncharged (Met-Ala-, Cys, Gly, Pro, Ser, Thr, or Val). Requires deformylation of the N(alpha)-formylated initiator methionine before it can be hydrolyzed.</text>
</comment>
<feature type="binding site" evidence="6">
    <location>
        <position position="80"/>
    </location>
    <ligand>
        <name>substrate</name>
    </ligand>
</feature>
<proteinExistence type="inferred from homology"/>
<evidence type="ECO:0000313" key="10">
    <source>
        <dbReference type="Proteomes" id="UP000214355"/>
    </source>
</evidence>
<keyword evidence="4 6" id="KW-0479">Metal-binding</keyword>
<comment type="cofactor">
    <cofactor evidence="6">
        <name>Co(2+)</name>
        <dbReference type="ChEBI" id="CHEBI:48828"/>
    </cofactor>
    <cofactor evidence="6">
        <name>Zn(2+)</name>
        <dbReference type="ChEBI" id="CHEBI:29105"/>
    </cofactor>
    <cofactor evidence="6">
        <name>Mn(2+)</name>
        <dbReference type="ChEBI" id="CHEBI:29035"/>
    </cofactor>
    <cofactor evidence="6">
        <name>Fe(2+)</name>
        <dbReference type="ChEBI" id="CHEBI:29033"/>
    </cofactor>
    <text evidence="6">Binds 2 divalent metal cations per subunit. Has a high-affinity and a low affinity metal-binding site. The true nature of the physiological cofactor is under debate. The enzyme is active with cobalt, zinc, manganese or divalent iron ions. Most likely, methionine aminopeptidases function as mononuclear Fe(2+)-metalloproteases under physiological conditions, and the catalytically relevant metal-binding site has been assigned to the histidine-containing high-affinity site.</text>
</comment>
<comment type="similarity">
    <text evidence="6">Belongs to the peptidase M24A family. Methionine aminopeptidase type 1 subfamily.</text>
</comment>
<organism evidence="9 10">
    <name type="scientific">Arcanobacterium phocae</name>
    <dbReference type="NCBI Taxonomy" id="131112"/>
    <lineage>
        <taxon>Bacteria</taxon>
        <taxon>Bacillati</taxon>
        <taxon>Actinomycetota</taxon>
        <taxon>Actinomycetes</taxon>
        <taxon>Actinomycetales</taxon>
        <taxon>Actinomycetaceae</taxon>
        <taxon>Arcanobacterium</taxon>
    </lineage>
</organism>
<keyword evidence="3 6" id="KW-0645">Protease</keyword>
<feature type="binding site" evidence="6">
    <location>
        <position position="243"/>
    </location>
    <ligand>
        <name>a divalent metal cation</name>
        <dbReference type="ChEBI" id="CHEBI:60240"/>
        <label>2</label>
        <note>catalytic</note>
    </ligand>
</feature>
<dbReference type="GO" id="GO:0070006">
    <property type="term" value="F:metalloaminopeptidase activity"/>
    <property type="evidence" value="ECO:0007669"/>
    <property type="project" value="UniProtKB-UniRule"/>
</dbReference>
<dbReference type="OrthoDB" id="9802055at2"/>
<dbReference type="InterPro" id="IPR000994">
    <property type="entry name" value="Pept_M24"/>
</dbReference>
<dbReference type="EMBL" id="LT629804">
    <property type="protein sequence ID" value="SDU79437.1"/>
    <property type="molecule type" value="Genomic_DNA"/>
</dbReference>
<dbReference type="CDD" id="cd01086">
    <property type="entry name" value="MetAP1"/>
    <property type="match status" value="1"/>
</dbReference>
<evidence type="ECO:0000256" key="5">
    <source>
        <dbReference type="ARBA" id="ARBA00022801"/>
    </source>
</evidence>
<dbReference type="GO" id="GO:0005829">
    <property type="term" value="C:cytosol"/>
    <property type="evidence" value="ECO:0007669"/>
    <property type="project" value="TreeGrafter"/>
</dbReference>
<dbReference type="Proteomes" id="UP000214355">
    <property type="component" value="Chromosome I"/>
</dbReference>
<dbReference type="EC" id="3.4.11.18" evidence="6 7"/>
<dbReference type="PANTHER" id="PTHR43330">
    <property type="entry name" value="METHIONINE AMINOPEPTIDASE"/>
    <property type="match status" value="1"/>
</dbReference>
<comment type="catalytic activity">
    <reaction evidence="6 7">
        <text>Release of N-terminal amino acids, preferentially methionine, from peptides and arylamides.</text>
        <dbReference type="EC" id="3.4.11.18"/>
    </reaction>
</comment>
<dbReference type="InterPro" id="IPR036005">
    <property type="entry name" value="Creatinase/aminopeptidase-like"/>
</dbReference>
<evidence type="ECO:0000256" key="4">
    <source>
        <dbReference type="ARBA" id="ARBA00022723"/>
    </source>
</evidence>
<dbReference type="HAMAP" id="MF_01974">
    <property type="entry name" value="MetAP_1"/>
    <property type="match status" value="1"/>
</dbReference>
<keyword evidence="2 6" id="KW-0031">Aminopeptidase</keyword>
<dbReference type="GO" id="GO:0046872">
    <property type="term" value="F:metal ion binding"/>
    <property type="evidence" value="ECO:0007669"/>
    <property type="project" value="UniProtKB-UniRule"/>
</dbReference>
<dbReference type="GeneID" id="65344612"/>
<gene>
    <name evidence="6" type="primary">map</name>
    <name evidence="9" type="ORF">SAMN04489737_0874</name>
</gene>
<dbReference type="InterPro" id="IPR001714">
    <property type="entry name" value="Pept_M24_MAP"/>
</dbReference>
<feature type="binding site" evidence="6">
    <location>
        <position position="186"/>
    </location>
    <ligand>
        <name>substrate</name>
    </ligand>
</feature>
<feature type="binding site" evidence="6">
    <location>
        <position position="108"/>
    </location>
    <ligand>
        <name>a divalent metal cation</name>
        <dbReference type="ChEBI" id="CHEBI:60240"/>
        <label>1</label>
    </ligand>
</feature>
<reference evidence="10" key="1">
    <citation type="submission" date="2016-10" db="EMBL/GenBank/DDBJ databases">
        <authorList>
            <person name="Varghese N."/>
            <person name="Submissions S."/>
        </authorList>
    </citation>
    <scope>NUCLEOTIDE SEQUENCE [LARGE SCALE GENOMIC DNA]</scope>
    <source>
        <strain evidence="10">DSM 10002</strain>
    </source>
</reference>
<dbReference type="GO" id="GO:0006508">
    <property type="term" value="P:proteolysis"/>
    <property type="evidence" value="ECO:0007669"/>
    <property type="project" value="UniProtKB-KW"/>
</dbReference>
<evidence type="ECO:0000256" key="2">
    <source>
        <dbReference type="ARBA" id="ARBA00022438"/>
    </source>
</evidence>
<name>A0A1H2LEI9_9ACTO</name>
<comment type="subunit">
    <text evidence="6">Monomer.</text>
</comment>
<sequence length="277" mass="29832">MENKIQYKTNEQIVKMRTAGLVVAQIHAALRAAVKPGVTTADMDRVALNVLIRNGARSNFFGYYDYPGQICTSVNDEIVHGIPGSRVLAPGDLVSFDCGAVVDGWHADACISVVVPGGDPHVTAAREELSAITRESMWVGIAAMATGKRVGDIGDAIDDYVESLDGELRPDIVLDYTGHGIGDAMHQDPEVLNYSIDGRTPKLKPGMVLCIEPMLTAGYQDNHTLADEWTVVTDDGKDACHWEHMIALHKGGIWVLTEPDGGAAELERFGIKIAPLA</sequence>
<dbReference type="PROSITE" id="PS00680">
    <property type="entry name" value="MAP_1"/>
    <property type="match status" value="1"/>
</dbReference>
<accession>A0A1H2LEI9</accession>
<feature type="binding site" evidence="6">
    <location>
        <position position="97"/>
    </location>
    <ligand>
        <name>a divalent metal cation</name>
        <dbReference type="ChEBI" id="CHEBI:60240"/>
        <label>1</label>
    </ligand>
</feature>
<feature type="binding site" evidence="6">
    <location>
        <position position="179"/>
    </location>
    <ligand>
        <name>a divalent metal cation</name>
        <dbReference type="ChEBI" id="CHEBI:60240"/>
        <label>2</label>
        <note>catalytic</note>
    </ligand>
</feature>
<dbReference type="InterPro" id="IPR002467">
    <property type="entry name" value="Pept_M24A_MAP1"/>
</dbReference>
<dbReference type="AlphaFoldDB" id="A0A1H2LEI9"/>
<protein>
    <recommendedName>
        <fullName evidence="6 7">Methionine aminopeptidase</fullName>
        <shortName evidence="6">MAP</shortName>
        <shortName evidence="6">MetAP</shortName>
        <ecNumber evidence="6 7">3.4.11.18</ecNumber>
    </recommendedName>
    <alternativeName>
        <fullName evidence="6">Peptidase M</fullName>
    </alternativeName>
</protein>
<feature type="binding site" evidence="6">
    <location>
        <position position="243"/>
    </location>
    <ligand>
        <name>a divalent metal cation</name>
        <dbReference type="ChEBI" id="CHEBI:60240"/>
        <label>1</label>
    </ligand>
</feature>
<evidence type="ECO:0000256" key="7">
    <source>
        <dbReference type="RuleBase" id="RU003653"/>
    </source>
</evidence>
<evidence type="ECO:0000259" key="8">
    <source>
        <dbReference type="Pfam" id="PF00557"/>
    </source>
</evidence>
<feature type="binding site" evidence="6">
    <location>
        <position position="108"/>
    </location>
    <ligand>
        <name>a divalent metal cation</name>
        <dbReference type="ChEBI" id="CHEBI:60240"/>
        <label>2</label>
        <note>catalytic</note>
    </ligand>
</feature>